<evidence type="ECO:0000256" key="1">
    <source>
        <dbReference type="ARBA" id="ARBA00004127"/>
    </source>
</evidence>
<feature type="transmembrane region" description="Helical" evidence="5">
    <location>
        <begin position="174"/>
        <end position="193"/>
    </location>
</feature>
<dbReference type="EMBL" id="LVLJ01001645">
    <property type="protein sequence ID" value="OAE28855.1"/>
    <property type="molecule type" value="Genomic_DNA"/>
</dbReference>
<proteinExistence type="predicted"/>
<dbReference type="PANTHER" id="PTHR14624">
    <property type="entry name" value="DFG10 PROTEIN"/>
    <property type="match status" value="1"/>
</dbReference>
<gene>
    <name evidence="7" type="ORF">AXG93_684s1340</name>
</gene>
<keyword evidence="8" id="KW-1185">Reference proteome</keyword>
<dbReference type="Proteomes" id="UP000077202">
    <property type="component" value="Unassembled WGS sequence"/>
</dbReference>
<dbReference type="PANTHER" id="PTHR14624:SF0">
    <property type="entry name" value="POLYPRENOL REDUCTASE"/>
    <property type="match status" value="1"/>
</dbReference>
<keyword evidence="2 5" id="KW-0812">Transmembrane</keyword>
<feature type="transmembrane region" description="Helical" evidence="5">
    <location>
        <begin position="315"/>
        <end position="332"/>
    </location>
</feature>
<dbReference type="UniPathway" id="UPA00378"/>
<feature type="transmembrane region" description="Helical" evidence="5">
    <location>
        <begin position="12"/>
        <end position="34"/>
    </location>
</feature>
<evidence type="ECO:0000256" key="4">
    <source>
        <dbReference type="ARBA" id="ARBA00023136"/>
    </source>
</evidence>
<dbReference type="AlphaFoldDB" id="A0A176W8W8"/>
<feature type="transmembrane region" description="Helical" evidence="5">
    <location>
        <begin position="73"/>
        <end position="96"/>
    </location>
</feature>
<dbReference type="GO" id="GO:0016095">
    <property type="term" value="P:polyprenol catabolic process"/>
    <property type="evidence" value="ECO:0007669"/>
    <property type="project" value="TreeGrafter"/>
</dbReference>
<name>A0A176W8W8_MARPO</name>
<sequence length="358" mass="39926">MDFMRQLDFSQVQQGLLMVWIAVAGPVIVAAIPIKALDPLRRFWWPLFRRGKLLQSPDTAGRGLLKLTVPQSFFTHFYIVGLTLNTILFLTSFAFACKCSSGVKNQFSSVVAQLTGAGAHHTLFAGDTVPVLGKFGREAWKLAFLLLLMEIHLTRRLYECLFVSSFDPSARMSAIGYLIALGFYIVVPITLFLQSFTQESYTNAFKLFAAQKLKQKGEEILESANEAPDVLNLISYLGHIGFGSYIGAGLMFFGAYHQNVCHEILAALRANDEPGSSKKYYIPTGDWFELVSCPHYLAEIVIYSGLVVASGGTHLVMYIMLALVVANLYLLAKPTHEWYLAKFDDYPSSRRAMIPYIA</sequence>
<dbReference type="GO" id="GO:0003865">
    <property type="term" value="F:3-oxo-5-alpha-steroid 4-dehydrogenase activity"/>
    <property type="evidence" value="ECO:0007669"/>
    <property type="project" value="TreeGrafter"/>
</dbReference>
<comment type="subcellular location">
    <subcellularLocation>
        <location evidence="1">Endomembrane system</location>
        <topology evidence="1">Multi-pass membrane protein</topology>
    </subcellularLocation>
</comment>
<evidence type="ECO:0000259" key="6">
    <source>
        <dbReference type="Pfam" id="PF02544"/>
    </source>
</evidence>
<dbReference type="InterPro" id="IPR039698">
    <property type="entry name" value="Dfg10/SRD5A3"/>
</dbReference>
<dbReference type="InterPro" id="IPR001104">
    <property type="entry name" value="3-oxo-5_a-steroid_4-DH_C"/>
</dbReference>
<keyword evidence="3 5" id="KW-1133">Transmembrane helix</keyword>
<feature type="transmembrane region" description="Helical" evidence="5">
    <location>
        <begin position="287"/>
        <end position="309"/>
    </location>
</feature>
<accession>A0A176W8W8</accession>
<evidence type="ECO:0000313" key="8">
    <source>
        <dbReference type="Proteomes" id="UP000077202"/>
    </source>
</evidence>
<dbReference type="Pfam" id="PF02544">
    <property type="entry name" value="Steroid_dh"/>
    <property type="match status" value="1"/>
</dbReference>
<dbReference type="GO" id="GO:0005783">
    <property type="term" value="C:endoplasmic reticulum"/>
    <property type="evidence" value="ECO:0007669"/>
    <property type="project" value="TreeGrafter"/>
</dbReference>
<feature type="domain" description="3-oxo-5-alpha-steroid 4-dehydrogenase C-terminal" evidence="6">
    <location>
        <begin position="245"/>
        <end position="357"/>
    </location>
</feature>
<evidence type="ECO:0000313" key="7">
    <source>
        <dbReference type="EMBL" id="OAE28855.1"/>
    </source>
</evidence>
<protein>
    <recommendedName>
        <fullName evidence="6">3-oxo-5-alpha-steroid 4-dehydrogenase C-terminal domain-containing protein</fullName>
    </recommendedName>
</protein>
<keyword evidence="4 5" id="KW-0472">Membrane</keyword>
<dbReference type="PROSITE" id="PS50244">
    <property type="entry name" value="S5A_REDUCTASE"/>
    <property type="match status" value="1"/>
</dbReference>
<comment type="caution">
    <text evidence="7">The sequence shown here is derived from an EMBL/GenBank/DDBJ whole genome shotgun (WGS) entry which is preliminary data.</text>
</comment>
<evidence type="ECO:0000256" key="3">
    <source>
        <dbReference type="ARBA" id="ARBA00022989"/>
    </source>
</evidence>
<reference evidence="7" key="1">
    <citation type="submission" date="2016-03" db="EMBL/GenBank/DDBJ databases">
        <title>Mechanisms controlling the formation of the plant cell surface in tip-growing cells are functionally conserved among land plants.</title>
        <authorList>
            <person name="Honkanen S."/>
            <person name="Jones V.A."/>
            <person name="Morieri G."/>
            <person name="Champion C."/>
            <person name="Hetherington A.J."/>
            <person name="Kelly S."/>
            <person name="Saint-Marcoux D."/>
            <person name="Proust H."/>
            <person name="Prescott H."/>
            <person name="Dolan L."/>
        </authorList>
    </citation>
    <scope>NUCLEOTIDE SEQUENCE [LARGE SCALE GENOMIC DNA]</scope>
    <source>
        <tissue evidence="7">Whole gametophyte</tissue>
    </source>
</reference>
<dbReference type="GO" id="GO:0006488">
    <property type="term" value="P:dolichol-linked oligosaccharide biosynthetic process"/>
    <property type="evidence" value="ECO:0007669"/>
    <property type="project" value="InterPro"/>
</dbReference>
<evidence type="ECO:0000256" key="2">
    <source>
        <dbReference type="ARBA" id="ARBA00022692"/>
    </source>
</evidence>
<evidence type="ECO:0000256" key="5">
    <source>
        <dbReference type="SAM" id="Phobius"/>
    </source>
</evidence>
<organism evidence="7 8">
    <name type="scientific">Marchantia polymorpha subsp. ruderalis</name>
    <dbReference type="NCBI Taxonomy" id="1480154"/>
    <lineage>
        <taxon>Eukaryota</taxon>
        <taxon>Viridiplantae</taxon>
        <taxon>Streptophyta</taxon>
        <taxon>Embryophyta</taxon>
        <taxon>Marchantiophyta</taxon>
        <taxon>Marchantiopsida</taxon>
        <taxon>Marchantiidae</taxon>
        <taxon>Marchantiales</taxon>
        <taxon>Marchantiaceae</taxon>
        <taxon>Marchantia</taxon>
    </lineage>
</organism>
<feature type="transmembrane region" description="Helical" evidence="5">
    <location>
        <begin position="233"/>
        <end position="256"/>
    </location>
</feature>